<sequence length="118" mass="12904">RTNSCEQIEPMKVFSVLLLFMVLHELKLLHNSCKDNAYFAEGVRLQAISLLVIDLVPSDDASSKLKVVSDRRRPLRPPPPKANLGRHPKHSPVPPSPPGCPPPPPPPPPPPQPPTPPC</sequence>
<feature type="signal peptide" evidence="2">
    <location>
        <begin position="1"/>
        <end position="28"/>
    </location>
</feature>
<comment type="caution">
    <text evidence="3">The sequence shown here is derived from an EMBL/GenBank/DDBJ whole genome shotgun (WGS) entry which is preliminary data.</text>
</comment>
<dbReference type="AlphaFoldDB" id="A0ABC8T4E1"/>
<feature type="compositionally biased region" description="Pro residues" evidence="1">
    <location>
        <begin position="91"/>
        <end position="118"/>
    </location>
</feature>
<reference evidence="3 4" key="1">
    <citation type="submission" date="2024-02" db="EMBL/GenBank/DDBJ databases">
        <authorList>
            <person name="Vignale AGUSTIN F."/>
            <person name="Sosa J E."/>
            <person name="Modenutti C."/>
        </authorList>
    </citation>
    <scope>NUCLEOTIDE SEQUENCE [LARGE SCALE GENOMIC DNA]</scope>
</reference>
<evidence type="ECO:0000256" key="2">
    <source>
        <dbReference type="SAM" id="SignalP"/>
    </source>
</evidence>
<keyword evidence="4" id="KW-1185">Reference proteome</keyword>
<dbReference type="EMBL" id="CAUOFW020003835">
    <property type="protein sequence ID" value="CAK9162294.1"/>
    <property type="molecule type" value="Genomic_DNA"/>
</dbReference>
<name>A0ABC8T4E1_9AQUA</name>
<feature type="non-terminal residue" evidence="3">
    <location>
        <position position="1"/>
    </location>
</feature>
<protein>
    <submittedName>
        <fullName evidence="3">Uncharacterized protein</fullName>
    </submittedName>
</protein>
<proteinExistence type="predicted"/>
<feature type="chain" id="PRO_5044839186" evidence="2">
    <location>
        <begin position="29"/>
        <end position="118"/>
    </location>
</feature>
<dbReference type="Proteomes" id="UP001642360">
    <property type="component" value="Unassembled WGS sequence"/>
</dbReference>
<feature type="region of interest" description="Disordered" evidence="1">
    <location>
        <begin position="65"/>
        <end position="118"/>
    </location>
</feature>
<evidence type="ECO:0000313" key="4">
    <source>
        <dbReference type="Proteomes" id="UP001642360"/>
    </source>
</evidence>
<accession>A0ABC8T4E1</accession>
<keyword evidence="2" id="KW-0732">Signal</keyword>
<evidence type="ECO:0000313" key="3">
    <source>
        <dbReference type="EMBL" id="CAK9162294.1"/>
    </source>
</evidence>
<organism evidence="3 4">
    <name type="scientific">Ilex paraguariensis</name>
    <name type="common">yerba mate</name>
    <dbReference type="NCBI Taxonomy" id="185542"/>
    <lineage>
        <taxon>Eukaryota</taxon>
        <taxon>Viridiplantae</taxon>
        <taxon>Streptophyta</taxon>
        <taxon>Embryophyta</taxon>
        <taxon>Tracheophyta</taxon>
        <taxon>Spermatophyta</taxon>
        <taxon>Magnoliopsida</taxon>
        <taxon>eudicotyledons</taxon>
        <taxon>Gunneridae</taxon>
        <taxon>Pentapetalae</taxon>
        <taxon>asterids</taxon>
        <taxon>campanulids</taxon>
        <taxon>Aquifoliales</taxon>
        <taxon>Aquifoliaceae</taxon>
        <taxon>Ilex</taxon>
    </lineage>
</organism>
<gene>
    <name evidence="3" type="ORF">ILEXP_LOCUS31157</name>
</gene>
<evidence type="ECO:0000256" key="1">
    <source>
        <dbReference type="SAM" id="MobiDB-lite"/>
    </source>
</evidence>